<dbReference type="GO" id="GO:0016020">
    <property type="term" value="C:membrane"/>
    <property type="evidence" value="ECO:0007669"/>
    <property type="project" value="TreeGrafter"/>
</dbReference>
<evidence type="ECO:0000256" key="6">
    <source>
        <dbReference type="ARBA" id="ARBA00030512"/>
    </source>
</evidence>
<comment type="similarity">
    <text evidence="2">Belongs to the glycosyl hydrolase 20 family.</text>
</comment>
<organism evidence="13 14">
    <name type="scientific">Caulobacter mirabilis</name>
    <dbReference type="NCBI Taxonomy" id="69666"/>
    <lineage>
        <taxon>Bacteria</taxon>
        <taxon>Pseudomonadati</taxon>
        <taxon>Pseudomonadota</taxon>
        <taxon>Alphaproteobacteria</taxon>
        <taxon>Caulobacterales</taxon>
        <taxon>Caulobacteraceae</taxon>
        <taxon>Caulobacter</taxon>
    </lineage>
</organism>
<dbReference type="InterPro" id="IPR017853">
    <property type="entry name" value="GH"/>
</dbReference>
<evidence type="ECO:0000256" key="9">
    <source>
        <dbReference type="SAM" id="SignalP"/>
    </source>
</evidence>
<dbReference type="Gene3D" id="3.30.379.10">
    <property type="entry name" value="Chitobiase/beta-hexosaminidase domain 2-like"/>
    <property type="match status" value="1"/>
</dbReference>
<dbReference type="Pfam" id="PF02838">
    <property type="entry name" value="Glyco_hydro_20b"/>
    <property type="match status" value="1"/>
</dbReference>
<evidence type="ECO:0000256" key="7">
    <source>
        <dbReference type="ARBA" id="ARBA00033000"/>
    </source>
</evidence>
<evidence type="ECO:0000256" key="1">
    <source>
        <dbReference type="ARBA" id="ARBA00001231"/>
    </source>
</evidence>
<keyword evidence="14" id="KW-1185">Reference proteome</keyword>
<evidence type="ECO:0000259" key="11">
    <source>
        <dbReference type="Pfam" id="PF02838"/>
    </source>
</evidence>
<dbReference type="InterPro" id="IPR059177">
    <property type="entry name" value="GH29D-like_dom"/>
</dbReference>
<dbReference type="Gene3D" id="2.60.120.260">
    <property type="entry name" value="Galactose-binding domain-like"/>
    <property type="match status" value="1"/>
</dbReference>
<evidence type="ECO:0000256" key="8">
    <source>
        <dbReference type="PIRSR" id="PIRSR625705-1"/>
    </source>
</evidence>
<dbReference type="InterPro" id="IPR015882">
    <property type="entry name" value="HEX_bac_N"/>
</dbReference>
<keyword evidence="4" id="KW-0378">Hydrolase</keyword>
<dbReference type="EMBL" id="CP024201">
    <property type="protein sequence ID" value="ATQ44127.1"/>
    <property type="molecule type" value="Genomic_DNA"/>
</dbReference>
<evidence type="ECO:0000313" key="14">
    <source>
        <dbReference type="Proteomes" id="UP000228945"/>
    </source>
</evidence>
<dbReference type="PRINTS" id="PR00738">
    <property type="entry name" value="GLHYDRLASE20"/>
</dbReference>
<feature type="domain" description="GH29D-like beta-sandwich" evidence="12">
    <location>
        <begin position="564"/>
        <end position="604"/>
    </location>
</feature>
<dbReference type="InterPro" id="IPR029018">
    <property type="entry name" value="Hex-like_dom2"/>
</dbReference>
<accession>A0A2D2B1P7</accession>
<evidence type="ECO:0000259" key="10">
    <source>
        <dbReference type="Pfam" id="PF00728"/>
    </source>
</evidence>
<dbReference type="GO" id="GO:0004563">
    <property type="term" value="F:beta-N-acetylhexosaminidase activity"/>
    <property type="evidence" value="ECO:0007669"/>
    <property type="project" value="UniProtKB-EC"/>
</dbReference>
<keyword evidence="9" id="KW-0732">Signal</keyword>
<gene>
    <name evidence="13" type="ORF">CSW64_17900</name>
</gene>
<dbReference type="AlphaFoldDB" id="A0A2D2B1P7"/>
<feature type="domain" description="Beta-hexosaminidase bacterial type N-terminal" evidence="11">
    <location>
        <begin position="36"/>
        <end position="160"/>
    </location>
</feature>
<dbReference type="SUPFAM" id="SSF51445">
    <property type="entry name" value="(Trans)glycosidases"/>
    <property type="match status" value="1"/>
</dbReference>
<dbReference type="Gene3D" id="3.20.20.80">
    <property type="entry name" value="Glycosidases"/>
    <property type="match status" value="1"/>
</dbReference>
<keyword evidence="5" id="KW-0326">Glycosidase</keyword>
<proteinExistence type="inferred from homology"/>
<dbReference type="RefSeq" id="WP_099623375.1">
    <property type="nucleotide sequence ID" value="NZ_CP024201.1"/>
</dbReference>
<dbReference type="Pfam" id="PF00728">
    <property type="entry name" value="Glyco_hydro_20"/>
    <property type="match status" value="1"/>
</dbReference>
<reference evidence="13 14" key="1">
    <citation type="submission" date="2017-10" db="EMBL/GenBank/DDBJ databases">
        <title>Genome sequence of Caulobacter mirabilis FWC38.</title>
        <authorList>
            <person name="Fiebig A."/>
            <person name="Crosson S."/>
        </authorList>
    </citation>
    <scope>NUCLEOTIDE SEQUENCE [LARGE SCALE GENOMIC DNA]</scope>
    <source>
        <strain evidence="13 14">FWC 38</strain>
    </source>
</reference>
<evidence type="ECO:0000256" key="3">
    <source>
        <dbReference type="ARBA" id="ARBA00012663"/>
    </source>
</evidence>
<feature type="signal peptide" evidence="9">
    <location>
        <begin position="1"/>
        <end position="30"/>
    </location>
</feature>
<dbReference type="CDD" id="cd06563">
    <property type="entry name" value="GH20_chitobiase-like"/>
    <property type="match status" value="1"/>
</dbReference>
<dbReference type="Proteomes" id="UP000228945">
    <property type="component" value="Chromosome"/>
</dbReference>
<dbReference type="InterPro" id="IPR015883">
    <property type="entry name" value="Glyco_hydro_20_cat"/>
</dbReference>
<dbReference type="EC" id="3.2.1.52" evidence="3"/>
<dbReference type="KEGG" id="cmb:CSW64_17900"/>
<dbReference type="OrthoDB" id="9763537at2"/>
<dbReference type="Pfam" id="PF13290">
    <property type="entry name" value="CHB_HEX_C_1"/>
    <property type="match status" value="1"/>
</dbReference>
<dbReference type="SUPFAM" id="SSF55545">
    <property type="entry name" value="beta-N-acetylhexosaminidase-like domain"/>
    <property type="match status" value="1"/>
</dbReference>
<evidence type="ECO:0000256" key="5">
    <source>
        <dbReference type="ARBA" id="ARBA00023295"/>
    </source>
</evidence>
<name>A0A2D2B1P7_9CAUL</name>
<sequence>MPSSLPSAPWRGVFLAACAAVLSAAFPASAETSSLALTPAPRLVEQAAGAFPLDRGVEIVVPDGDAGARNAASFLAGLIARSHGFTPDIREGAAGARPAIVFETSQVSGPEAYALTVGPDRAVIQASGDGGRLYGATTFWQLATQAPGARTVPAVRVEDAPRFGWRGLMLDSARHFQSVEFIKRFIDQMAVYKLNVLHWHLTDDQGWRLEIRKYPRLTGAGACRVPAGEAQKDIDPATGRPREYCGYYTQDQVREIVAYAAARNITIVPEIDMPGHAQAALVAYPEIGAALTPPKTVEADWGVFPYLFGVDDTAMGFARDVLDEVVELFPSPYIHVGGDEAVKDQWKANPAVQARMKALGVKDEHALQSWFIHELELHLKARGRRLIGWDEILEGGLAPDATVMSWRGLDGAVAAARMGHDTVLSPQPMLYLNHRQSGAPEEQPGRGKVVTLKEVYAFDPAPSQMTVDERRHVLGVQATLWTEHMRTEDRVWRSAWPRAAAVAEAGWSDEGRRSWAGFSARLPVETARLALLGNPFDILALEPTLVADRAGRRVRVGLGVPAGAGEIRYTTDGSTPTAKSPLYGEPITVPLDATVQARTFVDGRPLGEARRWTADARLAGTRYSGQLAMCSDKLNLALEDDAPLRGERAVFLIDILEPCWRWNAADLTGVSRIEVAVGQLPFNFQIGKDIEKITFRPPATPAGELEVRAGGCKGERIGVLPLAPAVDNPAVTVLTGAIASRSGKQDLCFTFTQRGVEPMWAIDRVTLVPGAMAGGK</sequence>
<evidence type="ECO:0000256" key="2">
    <source>
        <dbReference type="ARBA" id="ARBA00006285"/>
    </source>
</evidence>
<dbReference type="PANTHER" id="PTHR22600">
    <property type="entry name" value="BETA-HEXOSAMINIDASE"/>
    <property type="match status" value="1"/>
</dbReference>
<dbReference type="GO" id="GO:0030203">
    <property type="term" value="P:glycosaminoglycan metabolic process"/>
    <property type="evidence" value="ECO:0007669"/>
    <property type="project" value="TreeGrafter"/>
</dbReference>
<dbReference type="PANTHER" id="PTHR22600:SF57">
    <property type="entry name" value="BETA-N-ACETYLHEXOSAMINIDASE"/>
    <property type="match status" value="1"/>
</dbReference>
<protein>
    <recommendedName>
        <fullName evidence="3">beta-N-acetylhexosaminidase</fullName>
        <ecNumber evidence="3">3.2.1.52</ecNumber>
    </recommendedName>
    <alternativeName>
        <fullName evidence="6">Beta-N-acetylhexosaminidase</fullName>
    </alternativeName>
    <alternativeName>
        <fullName evidence="7">N-acetyl-beta-glucosaminidase</fullName>
    </alternativeName>
</protein>
<dbReference type="InterPro" id="IPR025705">
    <property type="entry name" value="Beta_hexosaminidase_sua/sub"/>
</dbReference>
<evidence type="ECO:0000259" key="12">
    <source>
        <dbReference type="Pfam" id="PF13290"/>
    </source>
</evidence>
<evidence type="ECO:0000313" key="13">
    <source>
        <dbReference type="EMBL" id="ATQ44127.1"/>
    </source>
</evidence>
<feature type="chain" id="PRO_5013877738" description="beta-N-acetylhexosaminidase" evidence="9">
    <location>
        <begin position="31"/>
        <end position="776"/>
    </location>
</feature>
<comment type="catalytic activity">
    <reaction evidence="1">
        <text>Hydrolysis of terminal non-reducing N-acetyl-D-hexosamine residues in N-acetyl-beta-D-hexosaminides.</text>
        <dbReference type="EC" id="3.2.1.52"/>
    </reaction>
</comment>
<feature type="active site" description="Proton donor" evidence="8">
    <location>
        <position position="340"/>
    </location>
</feature>
<feature type="domain" description="Glycoside hydrolase family 20 catalytic" evidence="10">
    <location>
        <begin position="163"/>
        <end position="509"/>
    </location>
</feature>
<evidence type="ECO:0000256" key="4">
    <source>
        <dbReference type="ARBA" id="ARBA00022801"/>
    </source>
</evidence>
<dbReference type="GO" id="GO:0005975">
    <property type="term" value="P:carbohydrate metabolic process"/>
    <property type="evidence" value="ECO:0007669"/>
    <property type="project" value="InterPro"/>
</dbReference>